<dbReference type="RefSeq" id="WP_036904993.1">
    <property type="nucleotide sequence ID" value="NZ_CP138967.1"/>
</dbReference>
<dbReference type="SUPFAM" id="SSF53474">
    <property type="entry name" value="alpha/beta-Hydrolases"/>
    <property type="match status" value="1"/>
</dbReference>
<evidence type="ECO:0000259" key="2">
    <source>
        <dbReference type="Pfam" id="PF12146"/>
    </source>
</evidence>
<protein>
    <submittedName>
        <fullName evidence="3">Alpha/beta hydrolase</fullName>
    </submittedName>
</protein>
<dbReference type="Gene3D" id="3.40.50.1820">
    <property type="entry name" value="alpha/beta hydrolase"/>
    <property type="match status" value="1"/>
</dbReference>
<sequence length="366" mass="41286">MVAKDNLKREELLSDLGLQPFKERIPWIGPDLQTLRDTFSSDELPDANSSEIRINVPPLKSRKTGGGLLVAYLDKPPITSSLNGLVLLLHGLGGSSRRRGLTRMASALVQSNFAVLKLNLRGSDPCRNYVDGTYAAQCNSDLIPVLRRAREISFQLTNEYRCVKNIPLFGAGISLGGTILLNACMGNESLLDGLVCISSPLDLHECSSSIERPRNFIYQKWLLNRLIRQTLEDPFGIEEIERNALVINKKDKKRKINDIRSFDNFITAPRWGYKNVEEYYAKASPFFSLIKNEKSLPKTLFIQSKDDPWVPCLAAQKLMEKMKFSNDQKINQFVFTEKGGHNGFHGNEGCWGDQVVCKWFLSLKTI</sequence>
<dbReference type="PANTHER" id="PTHR10794">
    <property type="entry name" value="ABHYDROLASE DOMAIN-CONTAINING PROTEIN"/>
    <property type="match status" value="1"/>
</dbReference>
<dbReference type="InterPro" id="IPR022742">
    <property type="entry name" value="Hydrolase_4"/>
</dbReference>
<evidence type="ECO:0000256" key="1">
    <source>
        <dbReference type="ARBA" id="ARBA00010884"/>
    </source>
</evidence>
<dbReference type="GO" id="GO:0047372">
    <property type="term" value="F:monoacylglycerol lipase activity"/>
    <property type="evidence" value="ECO:0007669"/>
    <property type="project" value="TreeGrafter"/>
</dbReference>
<dbReference type="Pfam" id="PF12146">
    <property type="entry name" value="Hydrolase_4"/>
    <property type="match status" value="1"/>
</dbReference>
<dbReference type="AlphaFoldDB" id="A0A0A2C6T9"/>
<gene>
    <name evidence="3" type="ORF">EV03_0601</name>
</gene>
<dbReference type="Proteomes" id="UP000030392">
    <property type="component" value="Unassembled WGS sequence"/>
</dbReference>
<dbReference type="PANTHER" id="PTHR10794:SF63">
    <property type="entry name" value="ALPHA_BETA HYDROLASE 1, ISOFORM A"/>
    <property type="match status" value="1"/>
</dbReference>
<accession>A0A0A2C6T9</accession>
<dbReference type="InterPro" id="IPR050960">
    <property type="entry name" value="AB_hydrolase_4_sf"/>
</dbReference>
<dbReference type="GO" id="GO:0034338">
    <property type="term" value="F:short-chain carboxylesterase activity"/>
    <property type="evidence" value="ECO:0007669"/>
    <property type="project" value="TreeGrafter"/>
</dbReference>
<reference evidence="4" key="1">
    <citation type="journal article" date="2014" name="Sci. Data">
        <title>Genomes of diverse isolates of the marine cyanobacterium Prochlorococcus.</title>
        <authorList>
            <person name="Biller S."/>
            <person name="Berube P."/>
            <person name="Thompson J."/>
            <person name="Kelly L."/>
            <person name="Roggensack S."/>
            <person name="Awad L."/>
            <person name="Roache-Johnson K."/>
            <person name="Ding H."/>
            <person name="Giovannoni S.J."/>
            <person name="Moore L.R."/>
            <person name="Chisholm S.W."/>
        </authorList>
    </citation>
    <scope>NUCLEOTIDE SEQUENCE [LARGE SCALE GENOMIC DNA]</scope>
    <source>
        <strain evidence="4">PAC1</strain>
    </source>
</reference>
<evidence type="ECO:0000313" key="4">
    <source>
        <dbReference type="Proteomes" id="UP000030392"/>
    </source>
</evidence>
<proteinExistence type="inferred from homology"/>
<dbReference type="EMBL" id="JNAX01000007">
    <property type="protein sequence ID" value="KGG21267.1"/>
    <property type="molecule type" value="Genomic_DNA"/>
</dbReference>
<name>A0A0A2C6T9_PROMR</name>
<organism evidence="3 4">
    <name type="scientific">Prochlorococcus marinus str. PAC1</name>
    <dbReference type="NCBI Taxonomy" id="59924"/>
    <lineage>
        <taxon>Bacteria</taxon>
        <taxon>Bacillati</taxon>
        <taxon>Cyanobacteriota</taxon>
        <taxon>Cyanophyceae</taxon>
        <taxon>Synechococcales</taxon>
        <taxon>Prochlorococcaceae</taxon>
        <taxon>Prochlorococcus</taxon>
    </lineage>
</organism>
<dbReference type="InterPro" id="IPR029058">
    <property type="entry name" value="AB_hydrolase_fold"/>
</dbReference>
<evidence type="ECO:0000313" key="3">
    <source>
        <dbReference type="EMBL" id="KGG21267.1"/>
    </source>
</evidence>
<keyword evidence="3" id="KW-0378">Hydrolase</keyword>
<feature type="domain" description="Serine aminopeptidase S33" evidence="2">
    <location>
        <begin position="83"/>
        <end position="325"/>
    </location>
</feature>
<comment type="similarity">
    <text evidence="1">Belongs to the AB hydrolase superfamily. AB hydrolase 4 family.</text>
</comment>
<comment type="caution">
    <text evidence="3">The sequence shown here is derived from an EMBL/GenBank/DDBJ whole genome shotgun (WGS) entry which is preliminary data.</text>
</comment>